<protein>
    <submittedName>
        <fullName evidence="1">Uncharacterized protein</fullName>
    </submittedName>
</protein>
<gene>
    <name evidence="1" type="ORF">TWF694_002165</name>
</gene>
<organism evidence="1 2">
    <name type="scientific">Orbilia ellipsospora</name>
    <dbReference type="NCBI Taxonomy" id="2528407"/>
    <lineage>
        <taxon>Eukaryota</taxon>
        <taxon>Fungi</taxon>
        <taxon>Dikarya</taxon>
        <taxon>Ascomycota</taxon>
        <taxon>Pezizomycotina</taxon>
        <taxon>Orbiliomycetes</taxon>
        <taxon>Orbiliales</taxon>
        <taxon>Orbiliaceae</taxon>
        <taxon>Orbilia</taxon>
    </lineage>
</organism>
<dbReference type="AlphaFoldDB" id="A0AAV9X7C2"/>
<evidence type="ECO:0000313" key="2">
    <source>
        <dbReference type="Proteomes" id="UP001365542"/>
    </source>
</evidence>
<comment type="caution">
    <text evidence="1">The sequence shown here is derived from an EMBL/GenBank/DDBJ whole genome shotgun (WGS) entry which is preliminary data.</text>
</comment>
<name>A0AAV9X7C2_9PEZI</name>
<accession>A0AAV9X7C2</accession>
<reference evidence="1 2" key="1">
    <citation type="submission" date="2019-10" db="EMBL/GenBank/DDBJ databases">
        <authorList>
            <person name="Palmer J.M."/>
        </authorList>
    </citation>
    <scope>NUCLEOTIDE SEQUENCE [LARGE SCALE GENOMIC DNA]</scope>
    <source>
        <strain evidence="1 2">TWF694</strain>
    </source>
</reference>
<proteinExistence type="predicted"/>
<sequence>MWAMVYASGSQYTSHPLAKRMQSAGNYYGDFLLVPPDYLNKWIRMFGTSLDYYLLYSDEIRSKLAELDAEVYITQLQAYARQYSKALKGNDNLEILPWQKFIGADLLRDLRRPWDDSWESSPYALEPIQRVEGVSQGVLDKAYPRTEIDNEDVYEERGYLMDAKISTVEYLREFTLPFDNSTELANWIFAPRYIPVGGAITGKEGPYLGLSRRERIETSLKEIYQKLKRVVNSLETPHSRFDGDIKILPSELAQPAERIIDEIEYAAESWERVMDIVGVMISIMTILKKDPT</sequence>
<keyword evidence="2" id="KW-1185">Reference proteome</keyword>
<evidence type="ECO:0000313" key="1">
    <source>
        <dbReference type="EMBL" id="KAK6535716.1"/>
    </source>
</evidence>
<dbReference type="Proteomes" id="UP001365542">
    <property type="component" value="Unassembled WGS sequence"/>
</dbReference>
<dbReference type="EMBL" id="JAVHJO010000010">
    <property type="protein sequence ID" value="KAK6535716.1"/>
    <property type="molecule type" value="Genomic_DNA"/>
</dbReference>